<comment type="caution">
    <text evidence="1">The sequence shown here is derived from an EMBL/GenBank/DDBJ whole genome shotgun (WGS) entry which is preliminary data.</text>
</comment>
<dbReference type="AlphaFoldDB" id="A0A8T4L6D7"/>
<organism evidence="1 2">
    <name type="scientific">Candidatus Iainarchaeum sp</name>
    <dbReference type="NCBI Taxonomy" id="3101447"/>
    <lineage>
        <taxon>Archaea</taxon>
        <taxon>Candidatus Iainarchaeota</taxon>
        <taxon>Candidatus Iainarchaeia</taxon>
        <taxon>Candidatus Iainarchaeales</taxon>
        <taxon>Candidatus Iainarchaeaceae</taxon>
        <taxon>Candidatus Iainarchaeum</taxon>
    </lineage>
</organism>
<sequence>MERHEPIDEFNELIESLWVKIKSFLPKSRHVDLKRTYGHECAGVLLKEVRHPDHFFYLSNGAVLKGLCDLDAVLSEMDDSTFVKHVSPEKNEFATWVGHIVGDTTLANKLQLLDSKEDVARAVNVRVNWLRGRVNEAPASYNPRIR</sequence>
<accession>A0A8T4L6D7</accession>
<reference evidence="1" key="1">
    <citation type="submission" date="2021-03" db="EMBL/GenBank/DDBJ databases">
        <authorList>
            <person name="Jaffe A."/>
        </authorList>
    </citation>
    <scope>NUCLEOTIDE SEQUENCE</scope>
    <source>
        <strain evidence="1">RIFCSPLOWO2_01_FULL_AR10_48_17</strain>
    </source>
</reference>
<dbReference type="Proteomes" id="UP000675968">
    <property type="component" value="Unassembled WGS sequence"/>
</dbReference>
<gene>
    <name evidence="1" type="ORF">J4215_06465</name>
</gene>
<proteinExistence type="predicted"/>
<name>A0A8T4L6D7_9ARCH</name>
<evidence type="ECO:0000313" key="2">
    <source>
        <dbReference type="Proteomes" id="UP000675968"/>
    </source>
</evidence>
<dbReference type="EMBL" id="JAGVWC010000014">
    <property type="protein sequence ID" value="MBS3062197.1"/>
    <property type="molecule type" value="Genomic_DNA"/>
</dbReference>
<evidence type="ECO:0000313" key="1">
    <source>
        <dbReference type="EMBL" id="MBS3062197.1"/>
    </source>
</evidence>
<protein>
    <submittedName>
        <fullName evidence="1">Uncharacterized protein</fullName>
    </submittedName>
</protein>
<reference evidence="1" key="2">
    <citation type="submission" date="2021-05" db="EMBL/GenBank/DDBJ databases">
        <title>Protein family content uncovers lineage relationships and bacterial pathway maintenance mechanisms in DPANN archaea.</title>
        <authorList>
            <person name="Castelle C.J."/>
            <person name="Meheust R."/>
            <person name="Jaffe A.L."/>
            <person name="Seitz K."/>
            <person name="Gong X."/>
            <person name="Baker B.J."/>
            <person name="Banfield J.F."/>
        </authorList>
    </citation>
    <scope>NUCLEOTIDE SEQUENCE</scope>
    <source>
        <strain evidence="1">RIFCSPLOWO2_01_FULL_AR10_48_17</strain>
    </source>
</reference>